<evidence type="ECO:0000313" key="2">
    <source>
        <dbReference type="Proteomes" id="UP000734511"/>
    </source>
</evidence>
<comment type="caution">
    <text evidence="1">The sequence shown here is derived from an EMBL/GenBank/DDBJ whole genome shotgun (WGS) entry which is preliminary data.</text>
</comment>
<dbReference type="SUPFAM" id="SSF54427">
    <property type="entry name" value="NTF2-like"/>
    <property type="match status" value="1"/>
</dbReference>
<dbReference type="Proteomes" id="UP000734511">
    <property type="component" value="Unassembled WGS sequence"/>
</dbReference>
<dbReference type="PANTHER" id="PTHR38436">
    <property type="entry name" value="POLYKETIDE CYCLASE SNOAL-LIKE DOMAIN"/>
    <property type="match status" value="1"/>
</dbReference>
<gene>
    <name evidence="1" type="ORF">HCN08_28645</name>
</gene>
<evidence type="ECO:0000313" key="1">
    <source>
        <dbReference type="EMBL" id="NJP47342.1"/>
    </source>
</evidence>
<keyword evidence="2" id="KW-1185">Reference proteome</keyword>
<dbReference type="EMBL" id="JAATEJ010000029">
    <property type="protein sequence ID" value="NJP47342.1"/>
    <property type="molecule type" value="Genomic_DNA"/>
</dbReference>
<accession>A0ABX0ZWN6</accession>
<dbReference type="InterPro" id="IPR009959">
    <property type="entry name" value="Cyclase_SnoaL-like"/>
</dbReference>
<dbReference type="Pfam" id="PF07366">
    <property type="entry name" value="SnoaL"/>
    <property type="match status" value="1"/>
</dbReference>
<protein>
    <submittedName>
        <fullName evidence="1">Ester cyclase</fullName>
    </submittedName>
</protein>
<name>A0ABX0ZWN6_9ACTN</name>
<proteinExistence type="predicted"/>
<dbReference type="PANTHER" id="PTHR38436:SF1">
    <property type="entry name" value="ESTER CYCLASE"/>
    <property type="match status" value="1"/>
</dbReference>
<dbReference type="Gene3D" id="3.10.450.50">
    <property type="match status" value="1"/>
</dbReference>
<organism evidence="1 2">
    <name type="scientific">Actinacidiphila epipremni</name>
    <dbReference type="NCBI Taxonomy" id="2053013"/>
    <lineage>
        <taxon>Bacteria</taxon>
        <taxon>Bacillati</taxon>
        <taxon>Actinomycetota</taxon>
        <taxon>Actinomycetes</taxon>
        <taxon>Kitasatosporales</taxon>
        <taxon>Streptomycetaceae</taxon>
        <taxon>Actinacidiphila</taxon>
    </lineage>
</organism>
<dbReference type="InterPro" id="IPR032710">
    <property type="entry name" value="NTF2-like_dom_sf"/>
</dbReference>
<reference evidence="1 2" key="1">
    <citation type="submission" date="2020-03" db="EMBL/GenBank/DDBJ databases">
        <title>WGS of actinomycetes isolated from Thailand.</title>
        <authorList>
            <person name="Thawai C."/>
        </authorList>
    </citation>
    <scope>NUCLEOTIDE SEQUENCE [LARGE SCALE GENOMIC DNA]</scope>
    <source>
        <strain evidence="1 2">PRB2-1</strain>
    </source>
</reference>
<sequence length="149" mass="16159">MSGHARPAVVDRHRGVDEQQANKDLARYWFEEGWTRGNLDVADAVFAPDFVLGGKPVGPEGPRASVRGRRTAFAGLQVSIGLQIAEGPWVATWFTTRATHVAEFAGVPPTGRLVVSEGIQLWRVAGGLVVEDRNVFDRWAVVSQLRGAG</sequence>
<dbReference type="RefSeq" id="WP_167986184.1">
    <property type="nucleotide sequence ID" value="NZ_JAATEJ010000029.1"/>
</dbReference>